<accession>T1K5B3</accession>
<protein>
    <submittedName>
        <fullName evidence="1">Uncharacterized protein</fullName>
    </submittedName>
</protein>
<evidence type="ECO:0000313" key="1">
    <source>
        <dbReference type="EnsemblMetazoa" id="tetur05g05660.1"/>
    </source>
</evidence>
<dbReference type="Proteomes" id="UP000015104">
    <property type="component" value="Unassembled WGS sequence"/>
</dbReference>
<sequence length="51" mass="6111">MSNVGIVKLEKLKHRCNSTCLPINIWIFFTQWFYQLDKFHLSSETKSEDFS</sequence>
<evidence type="ECO:0000313" key="2">
    <source>
        <dbReference type="Proteomes" id="UP000015104"/>
    </source>
</evidence>
<keyword evidence="2" id="KW-1185">Reference proteome</keyword>
<name>T1K5B3_TETUR</name>
<reference evidence="2" key="1">
    <citation type="submission" date="2011-08" db="EMBL/GenBank/DDBJ databases">
        <authorList>
            <person name="Rombauts S."/>
        </authorList>
    </citation>
    <scope>NUCLEOTIDE SEQUENCE</scope>
    <source>
        <strain evidence="2">London</strain>
    </source>
</reference>
<dbReference type="EMBL" id="CAEY01001585">
    <property type="status" value="NOT_ANNOTATED_CDS"/>
    <property type="molecule type" value="Genomic_DNA"/>
</dbReference>
<dbReference type="EnsemblMetazoa" id="tetur05g05660.1">
    <property type="protein sequence ID" value="tetur05g05660.1"/>
    <property type="gene ID" value="tetur05g05660"/>
</dbReference>
<dbReference type="AlphaFoldDB" id="T1K5B3"/>
<dbReference type="HOGENOM" id="CLU_3109004_0_0_1"/>
<organism evidence="1 2">
    <name type="scientific">Tetranychus urticae</name>
    <name type="common">Two-spotted spider mite</name>
    <dbReference type="NCBI Taxonomy" id="32264"/>
    <lineage>
        <taxon>Eukaryota</taxon>
        <taxon>Metazoa</taxon>
        <taxon>Ecdysozoa</taxon>
        <taxon>Arthropoda</taxon>
        <taxon>Chelicerata</taxon>
        <taxon>Arachnida</taxon>
        <taxon>Acari</taxon>
        <taxon>Acariformes</taxon>
        <taxon>Trombidiformes</taxon>
        <taxon>Prostigmata</taxon>
        <taxon>Eleutherengona</taxon>
        <taxon>Raphignathae</taxon>
        <taxon>Tetranychoidea</taxon>
        <taxon>Tetranychidae</taxon>
        <taxon>Tetranychus</taxon>
    </lineage>
</organism>
<proteinExistence type="predicted"/>
<reference evidence="1" key="2">
    <citation type="submission" date="2015-06" db="UniProtKB">
        <authorList>
            <consortium name="EnsemblMetazoa"/>
        </authorList>
    </citation>
    <scope>IDENTIFICATION</scope>
</reference>